<evidence type="ECO:0000313" key="3">
    <source>
        <dbReference type="Proteomes" id="UP000036867"/>
    </source>
</evidence>
<keyword evidence="1" id="KW-0472">Membrane</keyword>
<dbReference type="OrthoDB" id="4187110at2"/>
<feature type="transmembrane region" description="Helical" evidence="1">
    <location>
        <begin position="160"/>
        <end position="178"/>
    </location>
</feature>
<keyword evidence="1" id="KW-1133">Transmembrane helix</keyword>
<gene>
    <name evidence="2" type="ORF">AMD00_08450</name>
</gene>
<feature type="transmembrane region" description="Helical" evidence="1">
    <location>
        <begin position="229"/>
        <end position="251"/>
    </location>
</feature>
<dbReference type="Pfam" id="PF12679">
    <property type="entry name" value="ABC2_membrane_2"/>
    <property type="match status" value="1"/>
</dbReference>
<dbReference type="AlphaFoldDB" id="A0A0M0LND4"/>
<comment type="caution">
    <text evidence="2">The sequence shown here is derived from an EMBL/GenBank/DDBJ whole genome shotgun (WGS) entry which is preliminary data.</text>
</comment>
<feature type="transmembrane region" description="Helical" evidence="1">
    <location>
        <begin position="114"/>
        <end position="140"/>
    </location>
</feature>
<dbReference type="EMBL" id="LILB01000001">
    <property type="protein sequence ID" value="KOO52412.1"/>
    <property type="molecule type" value="Genomic_DNA"/>
</dbReference>
<evidence type="ECO:0000313" key="2">
    <source>
        <dbReference type="EMBL" id="KOO52412.1"/>
    </source>
</evidence>
<evidence type="ECO:0000256" key="1">
    <source>
        <dbReference type="SAM" id="Phobius"/>
    </source>
</evidence>
<dbReference type="PANTHER" id="PTHR37305">
    <property type="entry name" value="INTEGRAL MEMBRANE PROTEIN-RELATED"/>
    <property type="match status" value="1"/>
</dbReference>
<dbReference type="STRING" id="263475.AMD00_08450"/>
<keyword evidence="3" id="KW-1185">Reference proteome</keyword>
<dbReference type="GO" id="GO:0005886">
    <property type="term" value="C:plasma membrane"/>
    <property type="evidence" value="ECO:0007669"/>
    <property type="project" value="UniProtKB-SubCell"/>
</dbReference>
<dbReference type="GO" id="GO:0140359">
    <property type="term" value="F:ABC-type transporter activity"/>
    <property type="evidence" value="ECO:0007669"/>
    <property type="project" value="InterPro"/>
</dbReference>
<feature type="transmembrane region" description="Helical" evidence="1">
    <location>
        <begin position="74"/>
        <end position="93"/>
    </location>
</feature>
<protein>
    <submittedName>
        <fullName evidence="2">ABC transporter permease</fullName>
    </submittedName>
</protein>
<feature type="transmembrane region" description="Helical" evidence="1">
    <location>
        <begin position="21"/>
        <end position="42"/>
    </location>
</feature>
<sequence length="260" mass="29262">MMQWRVLLQKEWRDHVRSLKVLWIPLVFVLYGVMQPVMLYYMEDIMKAVGNMPEGFDMGITDVTSVEVMASTVGQFHLIVSLIIVLSFMGIISKERKNRTAALLYVRPISFSSYYFSKWSGATIVALVSTIIGLLASYYYTVILYNEVDAWRIAALIGTYSLWVLFVVTVTVTASALFPTGVAGTLAILLTYFVQLIDSIIGQFWTVSPWKLGTYAVTWLGSKPDSSDFWLSVVVTVIAIIVLMFVGVFGARKNMENIKI</sequence>
<dbReference type="GeneID" id="301136135"/>
<dbReference type="PANTHER" id="PTHR37305:SF1">
    <property type="entry name" value="MEMBRANE PROTEIN"/>
    <property type="match status" value="1"/>
</dbReference>
<dbReference type="Proteomes" id="UP000036867">
    <property type="component" value="Unassembled WGS sequence"/>
</dbReference>
<keyword evidence="1" id="KW-0812">Transmembrane</keyword>
<organism evidence="2 3">
    <name type="scientific">Viridibacillus arvi</name>
    <dbReference type="NCBI Taxonomy" id="263475"/>
    <lineage>
        <taxon>Bacteria</taxon>
        <taxon>Bacillati</taxon>
        <taxon>Bacillota</taxon>
        <taxon>Bacilli</taxon>
        <taxon>Bacillales</taxon>
        <taxon>Caryophanaceae</taxon>
        <taxon>Viridibacillus</taxon>
    </lineage>
</organism>
<name>A0A0M0LND4_9BACL</name>
<proteinExistence type="predicted"/>
<reference evidence="3" key="1">
    <citation type="submission" date="2015-08" db="EMBL/GenBank/DDBJ databases">
        <title>Fjat-10028 dsm 16317.</title>
        <authorList>
            <person name="Liu B."/>
            <person name="Wang J."/>
            <person name="Zhu Y."/>
            <person name="Liu G."/>
            <person name="Chen Q."/>
            <person name="Chen Z."/>
            <person name="Lan J."/>
            <person name="Che J."/>
            <person name="Ge C."/>
            <person name="Shi H."/>
            <person name="Pan Z."/>
            <person name="Liu X."/>
        </authorList>
    </citation>
    <scope>NUCLEOTIDE SEQUENCE [LARGE SCALE GENOMIC DNA]</scope>
    <source>
        <strain evidence="3">DSM 16317</strain>
    </source>
</reference>
<accession>A0A0M0LND4</accession>
<feature type="transmembrane region" description="Helical" evidence="1">
    <location>
        <begin position="185"/>
        <end position="205"/>
    </location>
</feature>
<dbReference type="RefSeq" id="WP_053416577.1">
    <property type="nucleotide sequence ID" value="NZ_LILB01000001.1"/>
</dbReference>